<evidence type="ECO:0000313" key="14">
    <source>
        <dbReference type="Proteomes" id="UP000279259"/>
    </source>
</evidence>
<dbReference type="EMBL" id="RSCD01000001">
    <property type="protein sequence ID" value="RSH95698.1"/>
    <property type="molecule type" value="Genomic_DNA"/>
</dbReference>
<reference evidence="13 14" key="1">
    <citation type="submission" date="2018-11" db="EMBL/GenBank/DDBJ databases">
        <title>Genome sequence of Saitozyma podzolica DSM 27192.</title>
        <authorList>
            <person name="Aliyu H."/>
            <person name="Gorte O."/>
            <person name="Ochsenreither K."/>
        </authorList>
    </citation>
    <scope>NUCLEOTIDE SEQUENCE [LARGE SCALE GENOMIC DNA]</scope>
    <source>
        <strain evidence="13 14">DSM 27192</strain>
    </source>
</reference>
<accession>A0A427YX85</accession>
<gene>
    <name evidence="13" type="ORF">EHS25_000790</name>
</gene>
<feature type="domain" description="Copper amine oxidase catalytic" evidence="12">
    <location>
        <begin position="264"/>
        <end position="664"/>
    </location>
</feature>
<dbReference type="Proteomes" id="UP000279259">
    <property type="component" value="Unassembled WGS sequence"/>
</dbReference>
<evidence type="ECO:0000313" key="13">
    <source>
        <dbReference type="EMBL" id="RSH95698.1"/>
    </source>
</evidence>
<evidence type="ECO:0000259" key="12">
    <source>
        <dbReference type="Pfam" id="PF01179"/>
    </source>
</evidence>
<evidence type="ECO:0000256" key="3">
    <source>
        <dbReference type="ARBA" id="ARBA00011738"/>
    </source>
</evidence>
<comment type="similarity">
    <text evidence="2 11">Belongs to the copper/topaquinone oxidase family.</text>
</comment>
<dbReference type="GO" id="GO:0005507">
    <property type="term" value="F:copper ion binding"/>
    <property type="evidence" value="ECO:0007669"/>
    <property type="project" value="InterPro"/>
</dbReference>
<dbReference type="OrthoDB" id="5379943at2759"/>
<dbReference type="PROSITE" id="PS01164">
    <property type="entry name" value="COPPER_AMINE_OXID_1"/>
    <property type="match status" value="1"/>
</dbReference>
<dbReference type="Gene3D" id="2.70.98.20">
    <property type="entry name" value="Copper amine oxidase, catalytic domain"/>
    <property type="match status" value="1"/>
</dbReference>
<keyword evidence="14" id="KW-1185">Reference proteome</keyword>
<evidence type="ECO:0000256" key="1">
    <source>
        <dbReference type="ARBA" id="ARBA00001935"/>
    </source>
</evidence>
<proteinExistence type="inferred from homology"/>
<dbReference type="EC" id="1.4.3.-" evidence="11"/>
<dbReference type="PANTHER" id="PTHR10638:SF91">
    <property type="entry name" value="AMINE OXIDASE"/>
    <property type="match status" value="1"/>
</dbReference>
<dbReference type="InterPro" id="IPR015798">
    <property type="entry name" value="Cu_amine_oxidase_C"/>
</dbReference>
<dbReference type="STRING" id="1890683.A0A427YX85"/>
<evidence type="ECO:0000256" key="7">
    <source>
        <dbReference type="ARBA" id="ARBA00023008"/>
    </source>
</evidence>
<organism evidence="13 14">
    <name type="scientific">Saitozyma podzolica</name>
    <dbReference type="NCBI Taxonomy" id="1890683"/>
    <lineage>
        <taxon>Eukaryota</taxon>
        <taxon>Fungi</taxon>
        <taxon>Dikarya</taxon>
        <taxon>Basidiomycota</taxon>
        <taxon>Agaricomycotina</taxon>
        <taxon>Tremellomycetes</taxon>
        <taxon>Tremellales</taxon>
        <taxon>Trimorphomycetaceae</taxon>
        <taxon>Saitozyma</taxon>
    </lineage>
</organism>
<keyword evidence="8" id="KW-1015">Disulfide bond</keyword>
<evidence type="ECO:0000256" key="11">
    <source>
        <dbReference type="RuleBase" id="RU000672"/>
    </source>
</evidence>
<dbReference type="SUPFAM" id="SSF49998">
    <property type="entry name" value="Amine oxidase catalytic domain"/>
    <property type="match status" value="1"/>
</dbReference>
<comment type="caution">
    <text evidence="13">The sequence shown here is derived from an EMBL/GenBank/DDBJ whole genome shotgun (WGS) entry which is preliminary data.</text>
</comment>
<sequence>MAPVRIHESAGMLSAVPAGKAGRSLSHPLEQLAPAEITKVSDGIKKEHPNDLLRFKFISLLEPRKKQLVPFLEAVRQGKALPFIPRIANVLYSSNVGENMEWYELLWSLDERKAISKVKLTSEFKPQGDPEEVLDLEKIIYADPTFMQAVKKFKLPEGSRVQADTWSYGSDTTSPLPRLITYMVYFLPPGADADSNHYAYPLPICPVVDTATRKVVEIIEAPTGGVGDGNKNTLNKEDPVGHLTKNEWVEDLMDIPVRNDLKPIHISQPEGPSFTIEGNRIKWQKWDFILTFNYREGIVLHDIHYDNRSIFYRLALAEMTVPYGDPREPYHRKQAFDSGDCGLGLCANQLDLGCDCLGLIKYFDGNIAAPDGSPKIMKNVICMHEVDDGILWKHTHYRTDTAAVTRSRHLVLQTICTVSNYEYIWIWKFDLAGGIHFETRATGILSTSYIDAGKQSDWGAVVNPGVLAPNHQHVFNIRIDPAIDGHENTVVYEDSYAIPFSEENPHGTAWRIRKTPVTNEGWVDAQPSSNRIFKIINKNKLNRVSGRPIGYKFTPNPGALMLAQPESIARKRAEFGGHHIYVTKYRDDELYPSGNYTYQSSGNAKGLESDMISRGDPVENDDVVVWHSFCLTHNPRIEDWPVMPYEKLEISFKPADFFEYNPSMDVPRSRQEVNKSKLYEGLTESCCKS</sequence>
<evidence type="ECO:0000256" key="2">
    <source>
        <dbReference type="ARBA" id="ARBA00007983"/>
    </source>
</evidence>
<dbReference type="AlphaFoldDB" id="A0A427YX85"/>
<keyword evidence="5 9" id="KW-0801">TPQ</keyword>
<evidence type="ECO:0000256" key="9">
    <source>
        <dbReference type="PIRSR" id="PIRSR600269-50"/>
    </source>
</evidence>
<name>A0A427YX85_9TREE</name>
<dbReference type="PANTHER" id="PTHR10638">
    <property type="entry name" value="COPPER AMINE OXIDASE"/>
    <property type="match status" value="1"/>
</dbReference>
<keyword evidence="7 11" id="KW-0186">Copper</keyword>
<keyword evidence="6 11" id="KW-0560">Oxidoreductase</keyword>
<protein>
    <recommendedName>
        <fullName evidence="11">Amine oxidase</fullName>
        <ecNumber evidence="11">1.4.3.-</ecNumber>
    </recommendedName>
</protein>
<keyword evidence="4 11" id="KW-0479">Metal-binding</keyword>
<evidence type="ECO:0000256" key="5">
    <source>
        <dbReference type="ARBA" id="ARBA00022772"/>
    </source>
</evidence>
<dbReference type="GO" id="GO:0008131">
    <property type="term" value="F:primary methylamine oxidase activity"/>
    <property type="evidence" value="ECO:0007669"/>
    <property type="project" value="InterPro"/>
</dbReference>
<dbReference type="InterPro" id="IPR036460">
    <property type="entry name" value="Cu_amine_oxidase_C_sf"/>
</dbReference>
<dbReference type="InterPro" id="IPR049948">
    <property type="entry name" value="Cu_Am_ox_TPQ-bd"/>
</dbReference>
<comment type="PTM">
    <text evidence="10 11">Topaquinone (TPQ) is generated by copper-dependent autoxidation of a specific tyrosyl residue.</text>
</comment>
<comment type="cofactor">
    <cofactor evidence="11">
        <name>Cu cation</name>
        <dbReference type="ChEBI" id="CHEBI:23378"/>
    </cofactor>
    <text evidence="11">Contains 1 topaquinone per subunit.</text>
</comment>
<evidence type="ECO:0000256" key="4">
    <source>
        <dbReference type="ARBA" id="ARBA00022723"/>
    </source>
</evidence>
<dbReference type="GO" id="GO:0009308">
    <property type="term" value="P:amine metabolic process"/>
    <property type="evidence" value="ECO:0007669"/>
    <property type="project" value="UniProtKB-UniRule"/>
</dbReference>
<dbReference type="GO" id="GO:0048038">
    <property type="term" value="F:quinone binding"/>
    <property type="evidence" value="ECO:0007669"/>
    <property type="project" value="InterPro"/>
</dbReference>
<dbReference type="InterPro" id="IPR016182">
    <property type="entry name" value="Cu_amine_oxidase_N-reg"/>
</dbReference>
<dbReference type="SUPFAM" id="SSF54416">
    <property type="entry name" value="Amine oxidase N-terminal region"/>
    <property type="match status" value="2"/>
</dbReference>
<evidence type="ECO:0000256" key="6">
    <source>
        <dbReference type="ARBA" id="ARBA00023002"/>
    </source>
</evidence>
<feature type="active site" description="Proton acceptor" evidence="9">
    <location>
        <position position="337"/>
    </location>
</feature>
<dbReference type="Gene3D" id="3.10.450.40">
    <property type="match status" value="2"/>
</dbReference>
<evidence type="ECO:0000256" key="10">
    <source>
        <dbReference type="PIRSR" id="PIRSR600269-51"/>
    </source>
</evidence>
<dbReference type="InterPro" id="IPR000269">
    <property type="entry name" value="Cu_amine_oxidase"/>
</dbReference>
<comment type="cofactor">
    <cofactor evidence="1">
        <name>Cu cation</name>
        <dbReference type="ChEBI" id="CHEBI:23378"/>
    </cofactor>
</comment>
<dbReference type="Pfam" id="PF01179">
    <property type="entry name" value="Cu_amine_oxid"/>
    <property type="match status" value="1"/>
</dbReference>
<evidence type="ECO:0000256" key="8">
    <source>
        <dbReference type="ARBA" id="ARBA00023157"/>
    </source>
</evidence>
<feature type="modified residue" description="2',4',5'-topaquinone" evidence="10">
    <location>
        <position position="421"/>
    </location>
</feature>
<dbReference type="FunFam" id="2.70.98.20:FF:000001">
    <property type="entry name" value="Amine oxidase"/>
    <property type="match status" value="1"/>
</dbReference>
<comment type="subunit">
    <text evidence="3">Homodimer.</text>
</comment>
<feature type="active site" description="Schiff-base intermediate with substrate; via topaquinone" evidence="9">
    <location>
        <position position="421"/>
    </location>
</feature>